<comment type="caution">
    <text evidence="12">The sequence shown here is derived from an EMBL/GenBank/DDBJ whole genome shotgun (WGS) entry which is preliminary data.</text>
</comment>
<dbReference type="InterPro" id="IPR050794">
    <property type="entry name" value="CPA2_transporter"/>
</dbReference>
<keyword evidence="2" id="KW-0813">Transport</keyword>
<dbReference type="GO" id="GO:0015297">
    <property type="term" value="F:antiporter activity"/>
    <property type="evidence" value="ECO:0007669"/>
    <property type="project" value="InterPro"/>
</dbReference>
<dbReference type="GO" id="GO:0016020">
    <property type="term" value="C:membrane"/>
    <property type="evidence" value="ECO:0007669"/>
    <property type="project" value="UniProtKB-SubCell"/>
</dbReference>
<evidence type="ECO:0000256" key="1">
    <source>
        <dbReference type="ARBA" id="ARBA00004141"/>
    </source>
</evidence>
<evidence type="ECO:0000256" key="7">
    <source>
        <dbReference type="ARBA" id="ARBA00023065"/>
    </source>
</evidence>
<feature type="domain" description="Cation/H+ exchanger transmembrane" evidence="11">
    <location>
        <begin position="68"/>
        <end position="437"/>
    </location>
</feature>
<feature type="transmembrane region" description="Helical" evidence="10">
    <location>
        <begin position="362"/>
        <end position="387"/>
    </location>
</feature>
<dbReference type="InterPro" id="IPR038770">
    <property type="entry name" value="Na+/solute_symporter_sf"/>
</dbReference>
<organism evidence="12 13">
    <name type="scientific">Clitoria ternatea</name>
    <name type="common">Butterfly pea</name>
    <dbReference type="NCBI Taxonomy" id="43366"/>
    <lineage>
        <taxon>Eukaryota</taxon>
        <taxon>Viridiplantae</taxon>
        <taxon>Streptophyta</taxon>
        <taxon>Embryophyta</taxon>
        <taxon>Tracheophyta</taxon>
        <taxon>Spermatophyta</taxon>
        <taxon>Magnoliopsida</taxon>
        <taxon>eudicotyledons</taxon>
        <taxon>Gunneridae</taxon>
        <taxon>Pentapetalae</taxon>
        <taxon>rosids</taxon>
        <taxon>fabids</taxon>
        <taxon>Fabales</taxon>
        <taxon>Fabaceae</taxon>
        <taxon>Papilionoideae</taxon>
        <taxon>50 kb inversion clade</taxon>
        <taxon>NPAAA clade</taxon>
        <taxon>indigoferoid/millettioid clade</taxon>
        <taxon>Phaseoleae</taxon>
        <taxon>Clitoria</taxon>
    </lineage>
</organism>
<name>A0AAN9IV80_CLITE</name>
<protein>
    <recommendedName>
        <fullName evidence="11">Cation/H+ exchanger transmembrane domain-containing protein</fullName>
    </recommendedName>
</protein>
<keyword evidence="4 10" id="KW-0812">Transmembrane</keyword>
<keyword evidence="8 10" id="KW-0472">Membrane</keyword>
<dbReference type="GO" id="GO:1902600">
    <property type="term" value="P:proton transmembrane transport"/>
    <property type="evidence" value="ECO:0007669"/>
    <property type="project" value="InterPro"/>
</dbReference>
<feature type="transmembrane region" description="Helical" evidence="10">
    <location>
        <begin position="114"/>
        <end position="131"/>
    </location>
</feature>
<evidence type="ECO:0000313" key="13">
    <source>
        <dbReference type="Proteomes" id="UP001359559"/>
    </source>
</evidence>
<evidence type="ECO:0000256" key="3">
    <source>
        <dbReference type="ARBA" id="ARBA00022538"/>
    </source>
</evidence>
<feature type="transmembrane region" description="Helical" evidence="10">
    <location>
        <begin position="393"/>
        <end position="413"/>
    </location>
</feature>
<evidence type="ECO:0000256" key="8">
    <source>
        <dbReference type="ARBA" id="ARBA00023136"/>
    </source>
</evidence>
<evidence type="ECO:0000259" key="11">
    <source>
        <dbReference type="Pfam" id="PF00999"/>
    </source>
</evidence>
<accession>A0AAN9IV80</accession>
<feature type="transmembrane region" description="Helical" evidence="10">
    <location>
        <begin position="143"/>
        <end position="164"/>
    </location>
</feature>
<evidence type="ECO:0000256" key="6">
    <source>
        <dbReference type="ARBA" id="ARBA00022989"/>
    </source>
</evidence>
<evidence type="ECO:0000256" key="9">
    <source>
        <dbReference type="ARBA" id="ARBA00038341"/>
    </source>
</evidence>
<gene>
    <name evidence="12" type="ORF">RJT34_21632</name>
</gene>
<keyword evidence="3" id="KW-0633">Potassium transport</keyword>
<dbReference type="PANTHER" id="PTHR32468">
    <property type="entry name" value="CATION/H + ANTIPORTER"/>
    <property type="match status" value="1"/>
</dbReference>
<feature type="transmembrane region" description="Helical" evidence="10">
    <location>
        <begin position="240"/>
        <end position="266"/>
    </location>
</feature>
<keyword evidence="6 10" id="KW-1133">Transmembrane helix</keyword>
<evidence type="ECO:0000256" key="10">
    <source>
        <dbReference type="SAM" id="Phobius"/>
    </source>
</evidence>
<evidence type="ECO:0000313" key="12">
    <source>
        <dbReference type="EMBL" id="KAK7286558.1"/>
    </source>
</evidence>
<reference evidence="12 13" key="1">
    <citation type="submission" date="2024-01" db="EMBL/GenBank/DDBJ databases">
        <title>The genomes of 5 underutilized Papilionoideae crops provide insights into root nodulation and disease resistance.</title>
        <authorList>
            <person name="Yuan L."/>
        </authorList>
    </citation>
    <scope>NUCLEOTIDE SEQUENCE [LARGE SCALE GENOMIC DNA]</scope>
    <source>
        <strain evidence="12">LY-2023</strain>
        <tissue evidence="12">Leaf</tissue>
    </source>
</reference>
<keyword evidence="5" id="KW-0630">Potassium</keyword>
<dbReference type="GO" id="GO:0006813">
    <property type="term" value="P:potassium ion transport"/>
    <property type="evidence" value="ECO:0007669"/>
    <property type="project" value="UniProtKB-KW"/>
</dbReference>
<dbReference type="Proteomes" id="UP001359559">
    <property type="component" value="Unassembled WGS sequence"/>
</dbReference>
<dbReference type="Gene3D" id="1.20.1530.20">
    <property type="match status" value="1"/>
</dbReference>
<sequence>MNPSQIELLDDDYSFFADPNDTVVVCFNRTLSHGSALWIENSLDKTLPLFVLQFAIILGLNRILLRLSELCHAPRSIANILTGYILGPSTLGRLNDFLKVLFPFRNLMPLETVGGVILVYYVFLMGLEVDLKPITSLRNKKAMVVAISGIIFTLPIGFGLYFMLVTDMGRKTMSVFNAKHIKGATLWGIALSCSSEFHEIAKFLSDIKLLLTDIGQLALTASLINDLLSWSMLAVALSQFYYSSLLSFFITLIVLSVVLFALPPFVKWLFNAVGTGDRGFLESEVTFLLHFVLVIGFVVDGLGVHSITGAFFLGVVIPQGTLNNAVQDKVIDFVAVFMMPLFYVAVGERIRVQDIDMDTHWFTLVIIILLAFLAKIVCIFVVSWIYQMPLMEGLSLAFLMNTKGTMSLIILSIGRDRLELDNQSYGVMLLACCLMTLPAEPILATVRETATRRCLGSQRRPMQGTQPDSPLRVLACIHTKRDANAIINLLKASCPSVRTPIQVLTVELNKMSDRPTASLIIRDARKPSFTSKSTKFDTEDKLGSFDNLSQAIFAEKMRIISDYNSMHKDILNLAGSRGVALIITTLYKQPTYDGLGAGAATARAVNIINRDFASRDEKKVVLENLVKEAPCCLAIFVDRGLHQKNSKEQRIAMFYIAGADDREALAYAWRMSMSNEVQLMVVRLFWDNPNDEFGETDKEFITEFVSRTADMPRVRYLEKTVRDEKETVRLLNKIGKKGFDLYLVGRGHGRKMSLAQTVDPVLEEPALGPLGDALTDLNSAAKTSILIFQKQAENVDGSACGKHVRSASESVFPQLLDSLIEQQLLYPPAKHPTRIFGQ</sequence>
<keyword evidence="13" id="KW-1185">Reference proteome</keyword>
<evidence type="ECO:0000256" key="2">
    <source>
        <dbReference type="ARBA" id="ARBA00022448"/>
    </source>
</evidence>
<dbReference type="GO" id="GO:0012505">
    <property type="term" value="C:endomembrane system"/>
    <property type="evidence" value="ECO:0007669"/>
    <property type="project" value="TreeGrafter"/>
</dbReference>
<dbReference type="PANTHER" id="PTHR32468:SF74">
    <property type="entry name" value="CATION_H(+) ANTIPORTER 21-RELATED"/>
    <property type="match status" value="1"/>
</dbReference>
<comment type="similarity">
    <text evidence="9">Belongs to the monovalent cation:proton antiporter 2 (CPA2) transporter (TC 2.A.37) family. CHX (TC 2.A.37.4) subfamily.</text>
</comment>
<dbReference type="AlphaFoldDB" id="A0AAN9IV80"/>
<evidence type="ECO:0000256" key="4">
    <source>
        <dbReference type="ARBA" id="ARBA00022692"/>
    </source>
</evidence>
<feature type="transmembrane region" description="Helical" evidence="10">
    <location>
        <begin position="287"/>
        <end position="318"/>
    </location>
</feature>
<comment type="subcellular location">
    <subcellularLocation>
        <location evidence="1">Membrane</location>
        <topology evidence="1">Multi-pass membrane protein</topology>
    </subcellularLocation>
</comment>
<keyword evidence="7" id="KW-0406">Ion transport</keyword>
<dbReference type="GO" id="GO:0006885">
    <property type="term" value="P:regulation of pH"/>
    <property type="evidence" value="ECO:0007669"/>
    <property type="project" value="TreeGrafter"/>
</dbReference>
<evidence type="ECO:0000256" key="5">
    <source>
        <dbReference type="ARBA" id="ARBA00022958"/>
    </source>
</evidence>
<feature type="transmembrane region" description="Helical" evidence="10">
    <location>
        <begin position="330"/>
        <end position="350"/>
    </location>
</feature>
<dbReference type="InterPro" id="IPR006153">
    <property type="entry name" value="Cation/H_exchanger_TM"/>
</dbReference>
<dbReference type="EMBL" id="JAYKXN010000005">
    <property type="protein sequence ID" value="KAK7286558.1"/>
    <property type="molecule type" value="Genomic_DNA"/>
</dbReference>
<proteinExistence type="inferred from homology"/>
<dbReference type="Pfam" id="PF00999">
    <property type="entry name" value="Na_H_Exchanger"/>
    <property type="match status" value="1"/>
</dbReference>